<evidence type="ECO:0000256" key="1">
    <source>
        <dbReference type="SAM" id="MobiDB-lite"/>
    </source>
</evidence>
<dbReference type="AlphaFoldDB" id="A0A5J4UWY2"/>
<comment type="caution">
    <text evidence="2">The sequence shown here is derived from an EMBL/GenBank/DDBJ whole genome shotgun (WGS) entry which is preliminary data.</text>
</comment>
<evidence type="ECO:0000313" key="3">
    <source>
        <dbReference type="Proteomes" id="UP000324800"/>
    </source>
</evidence>
<dbReference type="EMBL" id="SNRW01011752">
    <property type="protein sequence ID" value="KAA6374734.1"/>
    <property type="molecule type" value="Genomic_DNA"/>
</dbReference>
<protein>
    <submittedName>
        <fullName evidence="2">Uncharacterized protein</fullName>
    </submittedName>
</protein>
<feature type="region of interest" description="Disordered" evidence="1">
    <location>
        <begin position="387"/>
        <end position="408"/>
    </location>
</feature>
<reference evidence="2 3" key="1">
    <citation type="submission" date="2019-03" db="EMBL/GenBank/DDBJ databases">
        <title>Single cell metagenomics reveals metabolic interactions within the superorganism composed of flagellate Streblomastix strix and complex community of Bacteroidetes bacteria on its surface.</title>
        <authorList>
            <person name="Treitli S.C."/>
            <person name="Kolisko M."/>
            <person name="Husnik F."/>
            <person name="Keeling P."/>
            <person name="Hampl V."/>
        </authorList>
    </citation>
    <scope>NUCLEOTIDE SEQUENCE [LARGE SCALE GENOMIC DNA]</scope>
    <source>
        <strain evidence="2">ST1C</strain>
    </source>
</reference>
<feature type="region of interest" description="Disordered" evidence="1">
    <location>
        <begin position="1"/>
        <end position="71"/>
    </location>
</feature>
<feature type="compositionally biased region" description="Basic and acidic residues" evidence="1">
    <location>
        <begin position="42"/>
        <end position="57"/>
    </location>
</feature>
<proteinExistence type="predicted"/>
<dbReference type="Proteomes" id="UP000324800">
    <property type="component" value="Unassembled WGS sequence"/>
</dbReference>
<feature type="compositionally biased region" description="Polar residues" evidence="1">
    <location>
        <begin position="392"/>
        <end position="402"/>
    </location>
</feature>
<sequence>MSEVESGDLQQIENDSENEYEEGSEETEGSTDQDQNEDNNTELEHEMIDGHRERWRSELQNAGGRRSARQRNYQYTEFLKKQPEVDDSSALNQLHKWQKGAQGQKQRKLVGNYTNVLQKEGKIENDLEKRGDEIQQELYSSFNIIIDHKDDNVDEDEVDESKGADGDQLPEKQNSKIQYKLIDFFVLKKARHEADYLGKDFIRISEKKPILLNFNYLKSRKKDEFNKRYEERQKEKQMGETEREDYKKMKETVSKKILALKSSKKLQELNRMGENGFDEDNNDNDNNNNNNNDDDNIFDEKYQKQQDKKAEAMIEGWVGKKKKIVIPPQGVKSRFLIESDKKDKEKEEKQKKFLEKNNQSETLFQLVNYFGQELSLEMEQLDYHSKMRQKGNEQGNDSGQQGRDNRKNQIRTRQELREFALINLVDLWNSQIVLKKKNALFVISEADWIRWRYH</sequence>
<evidence type="ECO:0000313" key="2">
    <source>
        <dbReference type="EMBL" id="KAA6374734.1"/>
    </source>
</evidence>
<accession>A0A5J4UWY2</accession>
<organism evidence="2 3">
    <name type="scientific">Streblomastix strix</name>
    <dbReference type="NCBI Taxonomy" id="222440"/>
    <lineage>
        <taxon>Eukaryota</taxon>
        <taxon>Metamonada</taxon>
        <taxon>Preaxostyla</taxon>
        <taxon>Oxymonadida</taxon>
        <taxon>Streblomastigidae</taxon>
        <taxon>Streblomastix</taxon>
    </lineage>
</organism>
<feature type="compositionally biased region" description="Acidic residues" evidence="1">
    <location>
        <begin position="14"/>
        <end position="41"/>
    </location>
</feature>
<gene>
    <name evidence="2" type="ORF">EZS28_029739</name>
</gene>
<name>A0A5J4UWY2_9EUKA</name>
<feature type="region of interest" description="Disordered" evidence="1">
    <location>
        <begin position="273"/>
        <end position="297"/>
    </location>
</feature>